<evidence type="ECO:0000256" key="4">
    <source>
        <dbReference type="PROSITE-ProRule" id="PRU00335"/>
    </source>
</evidence>
<reference evidence="6" key="1">
    <citation type="submission" date="2021-07" db="EMBL/GenBank/DDBJ databases">
        <title>Roseobacter insulae sp. nov., isolated from a tidal flat.</title>
        <authorList>
            <person name="Park S."/>
            <person name="Yoon J.-H."/>
        </authorList>
    </citation>
    <scope>NUCLEOTIDE SEQUENCE</scope>
    <source>
        <strain evidence="6">YSTF-M11</strain>
    </source>
</reference>
<dbReference type="Pfam" id="PF00440">
    <property type="entry name" value="TetR_N"/>
    <property type="match status" value="1"/>
</dbReference>
<feature type="DNA-binding region" description="H-T-H motif" evidence="4">
    <location>
        <begin position="29"/>
        <end position="48"/>
    </location>
</feature>
<keyword evidence="1" id="KW-0805">Transcription regulation</keyword>
<dbReference type="EMBL" id="JAHXDN010000004">
    <property type="protein sequence ID" value="MBW4709480.1"/>
    <property type="molecule type" value="Genomic_DNA"/>
</dbReference>
<dbReference type="PANTHER" id="PTHR47506:SF1">
    <property type="entry name" value="HTH-TYPE TRANSCRIPTIONAL REGULATOR YJDC"/>
    <property type="match status" value="1"/>
</dbReference>
<evidence type="ECO:0000313" key="6">
    <source>
        <dbReference type="EMBL" id="MBW4709480.1"/>
    </source>
</evidence>
<keyword evidence="7" id="KW-1185">Reference proteome</keyword>
<comment type="caution">
    <text evidence="6">The sequence shown here is derived from an EMBL/GenBank/DDBJ whole genome shotgun (WGS) entry which is preliminary data.</text>
</comment>
<dbReference type="PROSITE" id="PS01081">
    <property type="entry name" value="HTH_TETR_1"/>
    <property type="match status" value="1"/>
</dbReference>
<protein>
    <submittedName>
        <fullName evidence="6">TetR/AcrR family transcriptional regulator</fullName>
    </submittedName>
</protein>
<dbReference type="PANTHER" id="PTHR47506">
    <property type="entry name" value="TRANSCRIPTIONAL REGULATORY PROTEIN"/>
    <property type="match status" value="1"/>
</dbReference>
<keyword evidence="3" id="KW-0804">Transcription</keyword>
<name>A0A9X1FYQ4_9RHOB</name>
<evidence type="ECO:0000313" key="7">
    <source>
        <dbReference type="Proteomes" id="UP001138661"/>
    </source>
</evidence>
<gene>
    <name evidence="6" type="ORF">KX928_16940</name>
</gene>
<evidence type="ECO:0000256" key="3">
    <source>
        <dbReference type="ARBA" id="ARBA00023163"/>
    </source>
</evidence>
<dbReference type="GO" id="GO:0003677">
    <property type="term" value="F:DNA binding"/>
    <property type="evidence" value="ECO:0007669"/>
    <property type="project" value="UniProtKB-UniRule"/>
</dbReference>
<evidence type="ECO:0000256" key="1">
    <source>
        <dbReference type="ARBA" id="ARBA00023015"/>
    </source>
</evidence>
<evidence type="ECO:0000259" key="5">
    <source>
        <dbReference type="PROSITE" id="PS50977"/>
    </source>
</evidence>
<proteinExistence type="predicted"/>
<dbReference type="InterPro" id="IPR011075">
    <property type="entry name" value="TetR_C"/>
</dbReference>
<dbReference type="InterPro" id="IPR001647">
    <property type="entry name" value="HTH_TetR"/>
</dbReference>
<dbReference type="AlphaFoldDB" id="A0A9X1FYQ4"/>
<dbReference type="RefSeq" id="WP_219505011.1">
    <property type="nucleotide sequence ID" value="NZ_JAHXDN010000004.1"/>
</dbReference>
<dbReference type="Pfam" id="PF16925">
    <property type="entry name" value="TetR_C_13"/>
    <property type="match status" value="1"/>
</dbReference>
<sequence length="195" mass="21587">MPWEKTFDLDEATDKAIQVFWKKGYEGTSMADLIDGMQINKGSLYNAFGSKQELFDRALLRYDQKTRATFVADLSQWEDPVAAINAFFERLLDEAQSGPESLGCFIINTAQDLPNQTPEVVNIVRASLSELEEFFETMIARGHDSGRISADVQARPTAQALLSMVVGLRLLSRGAVDPSTLTSIKDSAMRLVTSS</sequence>
<keyword evidence="2 4" id="KW-0238">DNA-binding</keyword>
<dbReference type="InterPro" id="IPR023772">
    <property type="entry name" value="DNA-bd_HTH_TetR-type_CS"/>
</dbReference>
<dbReference type="PROSITE" id="PS50977">
    <property type="entry name" value="HTH_TETR_2"/>
    <property type="match status" value="1"/>
</dbReference>
<dbReference type="Proteomes" id="UP001138661">
    <property type="component" value="Unassembled WGS sequence"/>
</dbReference>
<organism evidence="6 7">
    <name type="scientific">Roseobacter insulae</name>
    <dbReference type="NCBI Taxonomy" id="2859783"/>
    <lineage>
        <taxon>Bacteria</taxon>
        <taxon>Pseudomonadati</taxon>
        <taxon>Pseudomonadota</taxon>
        <taxon>Alphaproteobacteria</taxon>
        <taxon>Rhodobacterales</taxon>
        <taxon>Roseobacteraceae</taxon>
        <taxon>Roseobacter</taxon>
    </lineage>
</organism>
<accession>A0A9X1FYQ4</accession>
<feature type="domain" description="HTH tetR-type" evidence="5">
    <location>
        <begin position="6"/>
        <end position="66"/>
    </location>
</feature>
<evidence type="ECO:0000256" key="2">
    <source>
        <dbReference type="ARBA" id="ARBA00023125"/>
    </source>
</evidence>